<accession>A0A1Z5HX68</accession>
<keyword evidence="2" id="KW-1185">Reference proteome</keyword>
<dbReference type="EMBL" id="BDGJ01000197">
    <property type="protein sequence ID" value="GAW94104.1"/>
    <property type="molecule type" value="Genomic_DNA"/>
</dbReference>
<organism evidence="1 2">
    <name type="scientific">Calderihabitans maritimus</name>
    <dbReference type="NCBI Taxonomy" id="1246530"/>
    <lineage>
        <taxon>Bacteria</taxon>
        <taxon>Bacillati</taxon>
        <taxon>Bacillota</taxon>
        <taxon>Clostridia</taxon>
        <taxon>Neomoorellales</taxon>
        <taxon>Calderihabitantaceae</taxon>
        <taxon>Calderihabitans</taxon>
    </lineage>
</organism>
<name>A0A1Z5HX68_9FIRM</name>
<evidence type="ECO:0000313" key="2">
    <source>
        <dbReference type="Proteomes" id="UP000197032"/>
    </source>
</evidence>
<comment type="caution">
    <text evidence="1">The sequence shown here is derived from an EMBL/GenBank/DDBJ whole genome shotgun (WGS) entry which is preliminary data.</text>
</comment>
<gene>
    <name evidence="1" type="ORF">KKC1_32190</name>
</gene>
<evidence type="ECO:0000313" key="1">
    <source>
        <dbReference type="EMBL" id="GAW94104.1"/>
    </source>
</evidence>
<dbReference type="Proteomes" id="UP000197032">
    <property type="component" value="Unassembled WGS sequence"/>
</dbReference>
<reference evidence="2" key="1">
    <citation type="journal article" date="2017" name="Appl. Environ. Microbiol.">
        <title>Genomic Analysis of Calderihabitans maritimus KKC1, a Thermophilic, Hydrogenogenic, Carboxydotrophic Bacterium Isolated from Marine Sediment.</title>
        <authorList>
            <person name="Omae K."/>
            <person name="Yoneda Y."/>
            <person name="Fukuyama Y."/>
            <person name="Yoshida T."/>
            <person name="Sako Y."/>
        </authorList>
    </citation>
    <scope>NUCLEOTIDE SEQUENCE [LARGE SCALE GENOMIC DNA]</scope>
    <source>
        <strain evidence="2">KKC1</strain>
    </source>
</reference>
<protein>
    <submittedName>
        <fullName evidence="1">Uncharacterized protein</fullName>
    </submittedName>
</protein>
<proteinExistence type="predicted"/>
<sequence length="44" mass="5094">MVFETGCVYCRYLFPGAAPSVPMFYHLRGGIFTFYLKSVKLNLR</sequence>
<dbReference type="AlphaFoldDB" id="A0A1Z5HX68"/>